<evidence type="ECO:0000313" key="2">
    <source>
        <dbReference type="Proteomes" id="UP000009183"/>
    </source>
</evidence>
<reference evidence="2" key="1">
    <citation type="journal article" date="2007" name="Nature">
        <title>The grapevine genome sequence suggests ancestral hexaploidization in major angiosperm phyla.</title>
        <authorList>
            <consortium name="The French-Italian Public Consortium for Grapevine Genome Characterization."/>
            <person name="Jaillon O."/>
            <person name="Aury J.-M."/>
            <person name="Noel B."/>
            <person name="Policriti A."/>
            <person name="Clepet C."/>
            <person name="Casagrande A."/>
            <person name="Choisne N."/>
            <person name="Aubourg S."/>
            <person name="Vitulo N."/>
            <person name="Jubin C."/>
            <person name="Vezzi A."/>
            <person name="Legeai F."/>
            <person name="Hugueney P."/>
            <person name="Dasilva C."/>
            <person name="Horner D."/>
            <person name="Mica E."/>
            <person name="Jublot D."/>
            <person name="Poulain J."/>
            <person name="Bruyere C."/>
            <person name="Billault A."/>
            <person name="Segurens B."/>
            <person name="Gouyvenoux M."/>
            <person name="Ugarte E."/>
            <person name="Cattonaro F."/>
            <person name="Anthouard V."/>
            <person name="Vico V."/>
            <person name="Del Fabbro C."/>
            <person name="Alaux M."/>
            <person name="Di Gaspero G."/>
            <person name="Dumas V."/>
            <person name="Felice N."/>
            <person name="Paillard S."/>
            <person name="Juman I."/>
            <person name="Moroldo M."/>
            <person name="Scalabrin S."/>
            <person name="Canaguier A."/>
            <person name="Le Clainche I."/>
            <person name="Malacrida G."/>
            <person name="Durand E."/>
            <person name="Pesole G."/>
            <person name="Laucou V."/>
            <person name="Chatelet P."/>
            <person name="Merdinoglu D."/>
            <person name="Delledonne M."/>
            <person name="Pezzotti M."/>
            <person name="Lecharny A."/>
            <person name="Scarpelli C."/>
            <person name="Artiguenave F."/>
            <person name="Pe M.E."/>
            <person name="Valle G."/>
            <person name="Morgante M."/>
            <person name="Caboche M."/>
            <person name="Adam-Blondon A.-F."/>
            <person name="Weissenbach J."/>
            <person name="Quetier F."/>
            <person name="Wincker P."/>
        </authorList>
    </citation>
    <scope>NUCLEOTIDE SEQUENCE [LARGE SCALE GENOMIC DNA]</scope>
    <source>
        <strain evidence="2">cv. Pinot noir / PN40024</strain>
    </source>
</reference>
<dbReference type="AlphaFoldDB" id="D7U191"/>
<dbReference type="InParanoid" id="D7U191"/>
<dbReference type="EMBL" id="FN596498">
    <property type="protein sequence ID" value="CBI36507.3"/>
    <property type="molecule type" value="Genomic_DNA"/>
</dbReference>
<dbReference type="PaxDb" id="29760-VIT_01s0011g00260.t01"/>
<keyword evidence="2" id="KW-1185">Reference proteome</keyword>
<name>D7U191_VITVI</name>
<proteinExistence type="predicted"/>
<organism evidence="1 2">
    <name type="scientific">Vitis vinifera</name>
    <name type="common">Grape</name>
    <dbReference type="NCBI Taxonomy" id="29760"/>
    <lineage>
        <taxon>Eukaryota</taxon>
        <taxon>Viridiplantae</taxon>
        <taxon>Streptophyta</taxon>
        <taxon>Embryophyta</taxon>
        <taxon>Tracheophyta</taxon>
        <taxon>Spermatophyta</taxon>
        <taxon>Magnoliopsida</taxon>
        <taxon>eudicotyledons</taxon>
        <taxon>Gunneridae</taxon>
        <taxon>Pentapetalae</taxon>
        <taxon>rosids</taxon>
        <taxon>Vitales</taxon>
        <taxon>Vitaceae</taxon>
        <taxon>Viteae</taxon>
        <taxon>Vitis</taxon>
    </lineage>
</organism>
<gene>
    <name evidence="1" type="ordered locus">VIT_01s0011g00260</name>
</gene>
<dbReference type="HOGENOM" id="CLU_3192413_0_0_1"/>
<sequence length="46" mass="4914">MIFSLSLKGTADSFANPLTFSISSSTNLCTRNQMEQILGSSSLSKV</sequence>
<dbReference type="Proteomes" id="UP000009183">
    <property type="component" value="Chromosome 1, unordered"/>
</dbReference>
<accession>D7U191</accession>
<evidence type="ECO:0000313" key="1">
    <source>
        <dbReference type="EMBL" id="CBI36507.3"/>
    </source>
</evidence>
<protein>
    <submittedName>
        <fullName evidence="1">Uncharacterized protein</fullName>
    </submittedName>
</protein>